<dbReference type="NCBIfam" id="NF001933">
    <property type="entry name" value="PRK00711.1"/>
    <property type="match status" value="1"/>
</dbReference>
<dbReference type="InterPro" id="IPR023080">
    <property type="entry name" value="DadA"/>
</dbReference>
<dbReference type="PANTHER" id="PTHR13847">
    <property type="entry name" value="SARCOSINE DEHYDROGENASE-RELATED"/>
    <property type="match status" value="1"/>
</dbReference>
<reference evidence="9 10" key="1">
    <citation type="submission" date="2013-08" db="EMBL/GenBank/DDBJ databases">
        <title>Study of Ammonical-Nitrogen removal by Nitrification Denitrification process using lab isolates.</title>
        <authorList>
            <person name="Khardenavis A.A."/>
            <person name="Pal R.R."/>
            <person name="Kapley A."/>
            <person name="Qureshi A."/>
            <person name="Purohit H.J."/>
        </authorList>
    </citation>
    <scope>NUCLEOTIDE SEQUENCE [LARGE SCALE GENOMIC DNA]</scope>
    <source>
        <strain evidence="9 10">EGD-HP18</strain>
    </source>
</reference>
<dbReference type="Proteomes" id="UP000016517">
    <property type="component" value="Unassembled WGS sequence"/>
</dbReference>
<comment type="function">
    <text evidence="7">Oxidative deamination of D-amino acids.</text>
</comment>
<protein>
    <recommendedName>
        <fullName evidence="7">D-amino acid dehydrogenase</fullName>
        <ecNumber evidence="7">1.4.99.-</ecNumber>
    </recommendedName>
</protein>
<comment type="cofactor">
    <cofactor evidence="1 7">
        <name>FAD</name>
        <dbReference type="ChEBI" id="CHEBI:57692"/>
    </cofactor>
</comment>
<dbReference type="SUPFAM" id="SSF54373">
    <property type="entry name" value="FAD-linked reductases, C-terminal domain"/>
    <property type="match status" value="1"/>
</dbReference>
<accession>A0AAV3K242</accession>
<feature type="domain" description="FAD dependent oxidoreductase" evidence="8">
    <location>
        <begin position="2"/>
        <end position="396"/>
    </location>
</feature>
<name>A0AAV3K242_ACIBA</name>
<dbReference type="Gene3D" id="3.30.9.10">
    <property type="entry name" value="D-Amino Acid Oxidase, subunit A, domain 2"/>
    <property type="match status" value="1"/>
</dbReference>
<dbReference type="AlphaFoldDB" id="A0AAV3K242"/>
<evidence type="ECO:0000256" key="6">
    <source>
        <dbReference type="ARBA" id="ARBA00047884"/>
    </source>
</evidence>
<organism evidence="9 10">
    <name type="scientific">Acinetobacter baumannii EGD-HP18</name>
    <dbReference type="NCBI Taxonomy" id="1358412"/>
    <lineage>
        <taxon>Bacteria</taxon>
        <taxon>Pseudomonadati</taxon>
        <taxon>Pseudomonadota</taxon>
        <taxon>Gammaproteobacteria</taxon>
        <taxon>Moraxellales</taxon>
        <taxon>Moraxellaceae</taxon>
        <taxon>Acinetobacter</taxon>
        <taxon>Acinetobacter calcoaceticus/baumannii complex</taxon>
    </lineage>
</organism>
<comment type="similarity">
    <text evidence="2 7">Belongs to the DadA oxidoreductase family.</text>
</comment>
<comment type="caution">
    <text evidence="9">The sequence shown here is derived from an EMBL/GenBank/DDBJ whole genome shotgun (WGS) entry which is preliminary data.</text>
</comment>
<evidence type="ECO:0000256" key="1">
    <source>
        <dbReference type="ARBA" id="ARBA00001974"/>
    </source>
</evidence>
<dbReference type="Gene3D" id="3.50.50.60">
    <property type="entry name" value="FAD/NAD(P)-binding domain"/>
    <property type="match status" value="2"/>
</dbReference>
<dbReference type="GO" id="GO:0055130">
    <property type="term" value="P:D-alanine catabolic process"/>
    <property type="evidence" value="ECO:0007669"/>
    <property type="project" value="TreeGrafter"/>
</dbReference>
<dbReference type="EMBL" id="AVST01000013">
    <property type="protein sequence ID" value="ERH71834.1"/>
    <property type="molecule type" value="Genomic_DNA"/>
</dbReference>
<sequence length="421" mass="46499">MRVIVLGSGVIGVASAYYLARQGAEVTVLDRQSGPAEETSFGNAGQISPGYSTPWAAPGIPFKAVKWMFQHHAPLAINLDGSMWQLQWMAQMLKNCNPQSYAVNKERMMRVAEYSRDCLRELRKDTGIHYENRAKGTLQLFRKEAQMEAVQRDISVLEECGVSYELLNANELGRVEPALANAQDKLVGGLHLPNDETGDCYLFTNALAQIAKELGVNFQFNQNVEKLIVEGDEIKGVQVNGKVLTADRYVLAFGSYSRDFLKPLDLQLPVYPVKGYSLTIPIVDPAFAPQSTVLDETYKIAITRFDQRIRVGGMAELSGFNLGLNEDRRATLQMVTQDLFPGGDMEQASFWTGLRPMTPDSTPIIGATRFKNLFLNTGHGTLGWTMACGSGKLISDIVLNHKTDISTDGLSIQRYSHAHAA</sequence>
<dbReference type="PANTHER" id="PTHR13847:SF280">
    <property type="entry name" value="D-AMINO ACID DEHYDROGENASE"/>
    <property type="match status" value="1"/>
</dbReference>
<dbReference type="GO" id="GO:0005737">
    <property type="term" value="C:cytoplasm"/>
    <property type="evidence" value="ECO:0007669"/>
    <property type="project" value="TreeGrafter"/>
</dbReference>
<dbReference type="EC" id="1.4.99.-" evidence="7"/>
<evidence type="ECO:0000256" key="4">
    <source>
        <dbReference type="ARBA" id="ARBA00022827"/>
    </source>
</evidence>
<dbReference type="SUPFAM" id="SSF51905">
    <property type="entry name" value="FAD/NAD(P)-binding domain"/>
    <property type="match status" value="1"/>
</dbReference>
<evidence type="ECO:0000313" key="10">
    <source>
        <dbReference type="Proteomes" id="UP000016517"/>
    </source>
</evidence>
<evidence type="ECO:0000256" key="7">
    <source>
        <dbReference type="HAMAP-Rule" id="MF_01202"/>
    </source>
</evidence>
<dbReference type="Pfam" id="PF01266">
    <property type="entry name" value="DAO"/>
    <property type="match status" value="1"/>
</dbReference>
<dbReference type="FunFam" id="3.50.50.60:FF:000020">
    <property type="entry name" value="D-amino acid dehydrogenase"/>
    <property type="match status" value="1"/>
</dbReference>
<dbReference type="HAMAP" id="MF_01202">
    <property type="entry name" value="DadA"/>
    <property type="match status" value="1"/>
</dbReference>
<dbReference type="GO" id="GO:0005886">
    <property type="term" value="C:plasma membrane"/>
    <property type="evidence" value="ECO:0007669"/>
    <property type="project" value="TreeGrafter"/>
</dbReference>
<evidence type="ECO:0000256" key="3">
    <source>
        <dbReference type="ARBA" id="ARBA00022630"/>
    </source>
</evidence>
<evidence type="ECO:0000256" key="5">
    <source>
        <dbReference type="ARBA" id="ARBA00023002"/>
    </source>
</evidence>
<feature type="binding site" evidence="7">
    <location>
        <begin position="3"/>
        <end position="17"/>
    </location>
    <ligand>
        <name>FAD</name>
        <dbReference type="ChEBI" id="CHEBI:57692"/>
    </ligand>
</feature>
<keyword evidence="5 7" id="KW-0560">Oxidoreductase</keyword>
<evidence type="ECO:0000256" key="2">
    <source>
        <dbReference type="ARBA" id="ARBA00009410"/>
    </source>
</evidence>
<gene>
    <name evidence="7" type="primary">dadA</name>
    <name evidence="9" type="ORF">N173_12900</name>
</gene>
<keyword evidence="4 7" id="KW-0274">FAD</keyword>
<dbReference type="InterPro" id="IPR036188">
    <property type="entry name" value="FAD/NAD-bd_sf"/>
</dbReference>
<dbReference type="GO" id="GO:0008718">
    <property type="term" value="F:D-amino-acid dehydrogenase activity"/>
    <property type="evidence" value="ECO:0007669"/>
    <property type="project" value="UniProtKB-UniRule"/>
</dbReference>
<evidence type="ECO:0000313" key="9">
    <source>
        <dbReference type="EMBL" id="ERH71834.1"/>
    </source>
</evidence>
<dbReference type="RefSeq" id="WP_002123329.1">
    <property type="nucleotide sequence ID" value="NZ_AVST01000013.1"/>
</dbReference>
<comment type="catalytic activity">
    <reaction evidence="6 7">
        <text>a D-alpha-amino acid + A + H2O = a 2-oxocarboxylate + AH2 + NH4(+)</text>
        <dbReference type="Rhea" id="RHEA:18125"/>
        <dbReference type="ChEBI" id="CHEBI:13193"/>
        <dbReference type="ChEBI" id="CHEBI:15377"/>
        <dbReference type="ChEBI" id="CHEBI:17499"/>
        <dbReference type="ChEBI" id="CHEBI:28938"/>
        <dbReference type="ChEBI" id="CHEBI:35179"/>
        <dbReference type="ChEBI" id="CHEBI:59871"/>
    </reaction>
</comment>
<evidence type="ECO:0000259" key="8">
    <source>
        <dbReference type="Pfam" id="PF01266"/>
    </source>
</evidence>
<keyword evidence="3 7" id="KW-0285">Flavoprotein</keyword>
<proteinExistence type="inferred from homology"/>
<dbReference type="InterPro" id="IPR006076">
    <property type="entry name" value="FAD-dep_OxRdtase"/>
</dbReference>